<feature type="non-terminal residue" evidence="1">
    <location>
        <position position="1"/>
    </location>
</feature>
<accession>A0A0F8YUI6</accession>
<proteinExistence type="predicted"/>
<organism evidence="1">
    <name type="scientific">marine sediment metagenome</name>
    <dbReference type="NCBI Taxonomy" id="412755"/>
    <lineage>
        <taxon>unclassified sequences</taxon>
        <taxon>metagenomes</taxon>
        <taxon>ecological metagenomes</taxon>
    </lineage>
</organism>
<gene>
    <name evidence="1" type="ORF">LCGC14_3051450</name>
</gene>
<protein>
    <recommendedName>
        <fullName evidence="2">BON domain-containing protein</fullName>
    </recommendedName>
</protein>
<dbReference type="Gene3D" id="3.40.1520.20">
    <property type="match status" value="2"/>
</dbReference>
<dbReference type="AlphaFoldDB" id="A0A0F8YUI6"/>
<sequence>PEPRGWRSAIEFGLVALDKLPRAKVSIAAEKVAILSMAEDAQHRERLTEQLRRALPDGLEMALDIKAPRPVITPFTLRFLIDQDGARFDACSAATPEGRQAILQAAEAAGTTSVDDCPIGLGVPSPDWPQAASLAIAAIGELGAGSVTISDVDISLVAAEGTPQDAFDREVGKLEGALPDAFSLYAVLPEPATDAPAKPEGPPEFVATLSAEGLVQIRGRVGDDRARTAVRSFAKSLFGIEQVTDATRSDDNLPAGWSPRLLAALEALSQLGNGTAVVQPQLVQISGRTGNRAAKAEISRILSAQLGEAENFTLAVSYDESLDPVLGLPTPEECVAEINRLLGARKITFAPGSDT</sequence>
<reference evidence="1" key="1">
    <citation type="journal article" date="2015" name="Nature">
        <title>Complex archaea that bridge the gap between prokaryotes and eukaryotes.</title>
        <authorList>
            <person name="Spang A."/>
            <person name="Saw J.H."/>
            <person name="Jorgensen S.L."/>
            <person name="Zaremba-Niedzwiedzka K."/>
            <person name="Martijn J."/>
            <person name="Lind A.E."/>
            <person name="van Eijk R."/>
            <person name="Schleper C."/>
            <person name="Guy L."/>
            <person name="Ettema T.J."/>
        </authorList>
    </citation>
    <scope>NUCLEOTIDE SEQUENCE</scope>
</reference>
<feature type="non-terminal residue" evidence="1">
    <location>
        <position position="355"/>
    </location>
</feature>
<dbReference type="EMBL" id="LAZR01064325">
    <property type="protein sequence ID" value="KKK57739.1"/>
    <property type="molecule type" value="Genomic_DNA"/>
</dbReference>
<evidence type="ECO:0008006" key="2">
    <source>
        <dbReference type="Google" id="ProtNLM"/>
    </source>
</evidence>
<evidence type="ECO:0000313" key="1">
    <source>
        <dbReference type="EMBL" id="KKK57739.1"/>
    </source>
</evidence>
<name>A0A0F8YUI6_9ZZZZ</name>
<comment type="caution">
    <text evidence="1">The sequence shown here is derived from an EMBL/GenBank/DDBJ whole genome shotgun (WGS) entry which is preliminary data.</text>
</comment>